<evidence type="ECO:0000313" key="1">
    <source>
        <dbReference type="EMBL" id="ADD68220.1"/>
    </source>
</evidence>
<reference evidence="1 2" key="1">
    <citation type="journal article" date="2010" name="Stand. Genomic Sci.">
        <title>Complete genome sequence of Denitrovibrio acetiphilus type strain (N2460).</title>
        <authorList>
            <person name="Kiss H."/>
            <person name="Lang E."/>
            <person name="Lapidus A."/>
            <person name="Copeland A."/>
            <person name="Nolan M."/>
            <person name="Glavina Del Rio T."/>
            <person name="Chen F."/>
            <person name="Lucas S."/>
            <person name="Tice H."/>
            <person name="Cheng J.F."/>
            <person name="Han C."/>
            <person name="Goodwin L."/>
            <person name="Pitluck S."/>
            <person name="Liolios K."/>
            <person name="Pati A."/>
            <person name="Ivanova N."/>
            <person name="Mavromatis K."/>
            <person name="Chen A."/>
            <person name="Palaniappan K."/>
            <person name="Land M."/>
            <person name="Hauser L."/>
            <person name="Chang Y.J."/>
            <person name="Jeffries C.D."/>
            <person name="Detter J.C."/>
            <person name="Brettin T."/>
            <person name="Spring S."/>
            <person name="Rohde M."/>
            <person name="Goker M."/>
            <person name="Woyke T."/>
            <person name="Bristow J."/>
            <person name="Eisen J.A."/>
            <person name="Markowitz V."/>
            <person name="Hugenholtz P."/>
            <person name="Kyrpides N.C."/>
            <person name="Klenk H.P."/>
        </authorList>
    </citation>
    <scope>NUCLEOTIDE SEQUENCE [LARGE SCALE GENOMIC DNA]</scope>
    <source>
        <strain evidence="2">DSM 12809 / NBRC 114555 / N2460</strain>
    </source>
</reference>
<dbReference type="InParanoid" id="D4H871"/>
<gene>
    <name evidence="1" type="ordered locus">Dacet_1450</name>
</gene>
<dbReference type="HOGENOM" id="CLU_2141811_0_0_0"/>
<accession>D4H871</accession>
<proteinExistence type="predicted"/>
<name>D4H871_DENA2</name>
<dbReference type="EMBL" id="CP001968">
    <property type="protein sequence ID" value="ADD68220.1"/>
    <property type="molecule type" value="Genomic_DNA"/>
</dbReference>
<evidence type="ECO:0000313" key="2">
    <source>
        <dbReference type="Proteomes" id="UP000002012"/>
    </source>
</evidence>
<dbReference type="STRING" id="522772.Dacet_1450"/>
<dbReference type="AlphaFoldDB" id="D4H871"/>
<dbReference type="Proteomes" id="UP000002012">
    <property type="component" value="Chromosome"/>
</dbReference>
<keyword evidence="2" id="KW-1185">Reference proteome</keyword>
<protein>
    <submittedName>
        <fullName evidence="1">Uncharacterized protein</fullName>
    </submittedName>
</protein>
<organism evidence="1 2">
    <name type="scientific">Denitrovibrio acetiphilus (strain DSM 12809 / NBRC 114555 / N2460)</name>
    <dbReference type="NCBI Taxonomy" id="522772"/>
    <lineage>
        <taxon>Bacteria</taxon>
        <taxon>Pseudomonadati</taxon>
        <taxon>Deferribacterota</taxon>
        <taxon>Deferribacteres</taxon>
        <taxon>Deferribacterales</taxon>
        <taxon>Geovibrionaceae</taxon>
        <taxon>Denitrovibrio</taxon>
    </lineage>
</organism>
<sequence length="112" mass="13341">MCKNDFRQLYSMFTKKAEAVINAEEHENLIKNYDSYKSCMKQLTQILKEINDKDDLRVEIESVETLHGRVIERLVKEKEGLFKNIRTKICREHVRKKYSSKSQKASLINKKF</sequence>
<dbReference type="KEGG" id="dap:Dacet_1450"/>
<dbReference type="PaxDb" id="522772-Dacet_1450"/>